<keyword evidence="2" id="KW-1185">Reference proteome</keyword>
<dbReference type="NCBIfam" id="TIGR01200">
    <property type="entry name" value="GLPGLI"/>
    <property type="match status" value="1"/>
</dbReference>
<evidence type="ECO:0000313" key="1">
    <source>
        <dbReference type="EMBL" id="MCO5724987.1"/>
    </source>
</evidence>
<dbReference type="Pfam" id="PF22252">
    <property type="entry name" value="PNGase_F-II_N"/>
    <property type="match status" value="1"/>
</dbReference>
<proteinExistence type="predicted"/>
<dbReference type="InterPro" id="IPR005901">
    <property type="entry name" value="GLPGLI"/>
</dbReference>
<dbReference type="RefSeq" id="WP_252741364.1">
    <property type="nucleotide sequence ID" value="NZ_JAMXIB010000006.1"/>
</dbReference>
<comment type="caution">
    <text evidence="1">The sequence shown here is derived from an EMBL/GenBank/DDBJ whole genome shotgun (WGS) entry which is preliminary data.</text>
</comment>
<evidence type="ECO:0000313" key="2">
    <source>
        <dbReference type="Proteomes" id="UP001206312"/>
    </source>
</evidence>
<organism evidence="1 2">
    <name type="scientific">Robiginitalea marina</name>
    <dbReference type="NCBI Taxonomy" id="2954105"/>
    <lineage>
        <taxon>Bacteria</taxon>
        <taxon>Pseudomonadati</taxon>
        <taxon>Bacteroidota</taxon>
        <taxon>Flavobacteriia</taxon>
        <taxon>Flavobacteriales</taxon>
        <taxon>Flavobacteriaceae</taxon>
        <taxon>Robiginitalea</taxon>
    </lineage>
</organism>
<gene>
    <name evidence="1" type="ORF">NG653_08990</name>
</gene>
<accession>A0ABT1AZB3</accession>
<dbReference type="Proteomes" id="UP001206312">
    <property type="component" value="Unassembled WGS sequence"/>
</dbReference>
<sequence>MVSIFSYLKRRYLVLFFLFSSALFSQNQYLKIDYIEEFGLKELHSSRQYKTELFLKDDQASLYRVDTETSTSEINSDKEGNGSDYSYKPSNARYLYYFNDLRNSLITYKWYIAFKKFYITDSPTFNWKLTSEFKDILGYKCQKATLEFRGRSYEAFFTNELGVKGGPWKFHNLPGAILEVYSVDDEFKIKAYQIKTIEAEELLISNPYSGEKTITWDEYKTLYTKKYQETKSIVYDNNVTSSMPVMNRELLVEENDR</sequence>
<reference evidence="1 2" key="1">
    <citation type="submission" date="2022-06" db="EMBL/GenBank/DDBJ databases">
        <authorList>
            <person name="Xuan X."/>
        </authorList>
    </citation>
    <scope>NUCLEOTIDE SEQUENCE [LARGE SCALE GENOMIC DNA]</scope>
    <source>
        <strain evidence="1 2">2V75</strain>
    </source>
</reference>
<protein>
    <submittedName>
        <fullName evidence="1">GLPGLI family protein</fullName>
    </submittedName>
</protein>
<dbReference type="EMBL" id="JAMXIB010000006">
    <property type="protein sequence ID" value="MCO5724987.1"/>
    <property type="molecule type" value="Genomic_DNA"/>
</dbReference>
<name>A0ABT1AZB3_9FLAO</name>